<dbReference type="PANTHER" id="PTHR43308:SF5">
    <property type="entry name" value="S-LAYER PROTEIN _ PEPTIDOGLYCAN ENDO-BETA-N-ACETYLGLUCOSAMINIDASE"/>
    <property type="match status" value="1"/>
</dbReference>
<comment type="caution">
    <text evidence="3">The sequence shown here is derived from an EMBL/GenBank/DDBJ whole genome shotgun (WGS) entry which is preliminary data.</text>
</comment>
<feature type="domain" description="SLH" evidence="2">
    <location>
        <begin position="28"/>
        <end position="91"/>
    </location>
</feature>
<feature type="domain" description="SLH" evidence="2">
    <location>
        <begin position="129"/>
        <end position="193"/>
    </location>
</feature>
<feature type="chain" id="PRO_5045407090" evidence="1">
    <location>
        <begin position="26"/>
        <end position="437"/>
    </location>
</feature>
<evidence type="ECO:0000313" key="4">
    <source>
        <dbReference type="Proteomes" id="UP001527882"/>
    </source>
</evidence>
<dbReference type="InterPro" id="IPR051465">
    <property type="entry name" value="Cell_Envelope_Struct_Comp"/>
</dbReference>
<dbReference type="Proteomes" id="UP001527882">
    <property type="component" value="Unassembled WGS sequence"/>
</dbReference>
<evidence type="ECO:0000259" key="2">
    <source>
        <dbReference type="PROSITE" id="PS51272"/>
    </source>
</evidence>
<keyword evidence="4" id="KW-1185">Reference proteome</keyword>
<sequence>MIKIGTKGLGVFAACSLLASSLPYAVNADAKSLNDISGHWAAQAINTAVDKGYVDGYPDGTFKPESKVTRAEFLSLLLKALKVAPAPGAGNDWYVPYVNTAVTCGIHKYEDFTTGDWNSALTRYEMARLTARAALGQQNQDDKKWMYLATKAGLINGLDDTGTLGEDQTTTRAQAITIIERVLKIAAGEKLPWDKHAVSRAEVAWHGTNVFTMWPRYFDEKNIGKFDISNFQWAAADGKYSEKVLNFTVVDMEDPNDPFRAEVEGMQFEFLDWRSGSQDLFYSKATSNSYVTFSKIQQNITGSYPGGFNFSFGGTVSVSKIVPEEIMNHMDNSWEKNYEKQADGQQVEYSKLFTGMPQIEWHKAHGHNPGYVKDMPKEGGTFYWYSAQLHPKGDYFSAVKNLMNISYGPSTEYQLKVGPKSRGVSFTGYTNYDVKNP</sequence>
<feature type="signal peptide" evidence="1">
    <location>
        <begin position="1"/>
        <end position="25"/>
    </location>
</feature>
<dbReference type="PANTHER" id="PTHR43308">
    <property type="entry name" value="OUTER MEMBRANE PROTEIN ALPHA-RELATED"/>
    <property type="match status" value="1"/>
</dbReference>
<dbReference type="RefSeq" id="WP_269883680.1">
    <property type="nucleotide sequence ID" value="NZ_JAQAGZ010000015.1"/>
</dbReference>
<evidence type="ECO:0000256" key="1">
    <source>
        <dbReference type="SAM" id="SignalP"/>
    </source>
</evidence>
<dbReference type="InterPro" id="IPR001119">
    <property type="entry name" value="SLH_dom"/>
</dbReference>
<dbReference type="Pfam" id="PF00395">
    <property type="entry name" value="SLH"/>
    <property type="match status" value="1"/>
</dbReference>
<keyword evidence="1" id="KW-0732">Signal</keyword>
<name>A0ABT4QEQ1_9BACL</name>
<evidence type="ECO:0000313" key="3">
    <source>
        <dbReference type="EMBL" id="MCZ8515155.1"/>
    </source>
</evidence>
<dbReference type="PROSITE" id="PS51272">
    <property type="entry name" value="SLH"/>
    <property type="match status" value="2"/>
</dbReference>
<proteinExistence type="predicted"/>
<accession>A0ABT4QEQ1</accession>
<organism evidence="3 4">
    <name type="scientific">Paenibacillus gyeongsangnamensis</name>
    <dbReference type="NCBI Taxonomy" id="3388067"/>
    <lineage>
        <taxon>Bacteria</taxon>
        <taxon>Bacillati</taxon>
        <taxon>Bacillota</taxon>
        <taxon>Bacilli</taxon>
        <taxon>Bacillales</taxon>
        <taxon>Paenibacillaceae</taxon>
        <taxon>Paenibacillus</taxon>
    </lineage>
</organism>
<protein>
    <submittedName>
        <fullName evidence="3">S-layer homology domain-containing protein</fullName>
    </submittedName>
</protein>
<dbReference type="EMBL" id="JAQAGZ010000015">
    <property type="protein sequence ID" value="MCZ8515155.1"/>
    <property type="molecule type" value="Genomic_DNA"/>
</dbReference>
<gene>
    <name evidence="3" type="ORF">O9H85_22585</name>
</gene>
<reference evidence="3 4" key="1">
    <citation type="submission" date="2022-12" db="EMBL/GenBank/DDBJ databases">
        <title>Draft genome sequence of Paenibacillus sp. dW9.</title>
        <authorList>
            <person name="Choi E.-W."/>
            <person name="Kim D.-U."/>
        </authorList>
    </citation>
    <scope>NUCLEOTIDE SEQUENCE [LARGE SCALE GENOMIC DNA]</scope>
    <source>
        <strain evidence="4">dW9</strain>
    </source>
</reference>